<keyword evidence="4" id="KW-0732">Signal</keyword>
<dbReference type="InterPro" id="IPR028122">
    <property type="entry name" value="FAM24"/>
</dbReference>
<dbReference type="OrthoDB" id="9784605at2759"/>
<evidence type="ECO:0000256" key="3">
    <source>
        <dbReference type="ARBA" id="ARBA00022525"/>
    </source>
</evidence>
<keyword evidence="5" id="KW-0472">Membrane</keyword>
<keyword evidence="5" id="KW-0812">Transmembrane</keyword>
<reference evidence="6 7" key="1">
    <citation type="submission" date="2016-06" db="EMBL/GenBank/DDBJ databases">
        <title>The Draft Genome Sequence and Annotation of the Desert Woodrat Neotoma lepida.</title>
        <authorList>
            <person name="Campbell M."/>
            <person name="Oakeson K.F."/>
            <person name="Yandell M."/>
            <person name="Halpert J.R."/>
            <person name="Dearing D."/>
        </authorList>
    </citation>
    <scope>NUCLEOTIDE SEQUENCE [LARGE SCALE GENOMIC DNA]</scope>
    <source>
        <strain evidence="6">417</strain>
        <tissue evidence="6">Liver</tissue>
    </source>
</reference>
<dbReference type="PANTHER" id="PTHR35860">
    <property type="entry name" value="PROTEIN FAM24B"/>
    <property type="match status" value="1"/>
</dbReference>
<organism evidence="6 7">
    <name type="scientific">Neotoma lepida</name>
    <name type="common">Desert woodrat</name>
    <dbReference type="NCBI Taxonomy" id="56216"/>
    <lineage>
        <taxon>Eukaryota</taxon>
        <taxon>Metazoa</taxon>
        <taxon>Chordata</taxon>
        <taxon>Craniata</taxon>
        <taxon>Vertebrata</taxon>
        <taxon>Euteleostomi</taxon>
        <taxon>Mammalia</taxon>
        <taxon>Eutheria</taxon>
        <taxon>Euarchontoglires</taxon>
        <taxon>Glires</taxon>
        <taxon>Rodentia</taxon>
        <taxon>Myomorpha</taxon>
        <taxon>Muroidea</taxon>
        <taxon>Cricetidae</taxon>
        <taxon>Neotominae</taxon>
        <taxon>Neotoma</taxon>
    </lineage>
</organism>
<evidence type="ECO:0000256" key="4">
    <source>
        <dbReference type="ARBA" id="ARBA00022729"/>
    </source>
</evidence>
<proteinExistence type="inferred from homology"/>
<comment type="similarity">
    <text evidence="2">Belongs to the FAM24 family.</text>
</comment>
<keyword evidence="5" id="KW-1133">Transmembrane helix</keyword>
<dbReference type="STRING" id="56216.A0A1A6G0Z2"/>
<gene>
    <name evidence="6" type="ORF">A6R68_09392</name>
</gene>
<keyword evidence="3" id="KW-0964">Secreted</keyword>
<dbReference type="PANTHER" id="PTHR35860:SF1">
    <property type="entry name" value="PROTEIN FAM24A"/>
    <property type="match status" value="1"/>
</dbReference>
<comment type="subcellular location">
    <subcellularLocation>
        <location evidence="1">Secreted</location>
    </subcellularLocation>
</comment>
<keyword evidence="7" id="KW-1185">Reference proteome</keyword>
<dbReference type="Proteomes" id="UP000092124">
    <property type="component" value="Unassembled WGS sequence"/>
</dbReference>
<evidence type="ECO:0000313" key="6">
    <source>
        <dbReference type="EMBL" id="OBS59480.1"/>
    </source>
</evidence>
<dbReference type="AlphaFoldDB" id="A0A1A6G0Z2"/>
<evidence type="ECO:0000256" key="5">
    <source>
        <dbReference type="SAM" id="Phobius"/>
    </source>
</evidence>
<accession>A0A1A6G0Z2</accession>
<evidence type="ECO:0000256" key="2">
    <source>
        <dbReference type="ARBA" id="ARBA00007386"/>
    </source>
</evidence>
<dbReference type="Pfam" id="PF15193">
    <property type="entry name" value="FAM24"/>
    <property type="match status" value="1"/>
</dbReference>
<sequence length="102" mass="11529">MWNMFDLRTKVMIGIASGMLITAIMLICVVFCLYMKIAKAVKFTKEAENYIERCKLTQDKIIQPKHSIILPSYHTLQCFDDCGLYADASTLPPCFCGPNEGL</sequence>
<dbReference type="GO" id="GO:0005576">
    <property type="term" value="C:extracellular region"/>
    <property type="evidence" value="ECO:0007669"/>
    <property type="project" value="UniProtKB-SubCell"/>
</dbReference>
<dbReference type="EMBL" id="LZPO01108068">
    <property type="protein sequence ID" value="OBS59480.1"/>
    <property type="molecule type" value="Genomic_DNA"/>
</dbReference>
<evidence type="ECO:0008006" key="8">
    <source>
        <dbReference type="Google" id="ProtNLM"/>
    </source>
</evidence>
<name>A0A1A6G0Z2_NEOLE</name>
<protein>
    <recommendedName>
        <fullName evidence="8">Protein FAM24A</fullName>
    </recommendedName>
</protein>
<evidence type="ECO:0000313" key="7">
    <source>
        <dbReference type="Proteomes" id="UP000092124"/>
    </source>
</evidence>
<evidence type="ECO:0000256" key="1">
    <source>
        <dbReference type="ARBA" id="ARBA00004613"/>
    </source>
</evidence>
<comment type="caution">
    <text evidence="6">The sequence shown here is derived from an EMBL/GenBank/DDBJ whole genome shotgun (WGS) entry which is preliminary data.</text>
</comment>
<feature type="transmembrane region" description="Helical" evidence="5">
    <location>
        <begin position="12"/>
        <end position="35"/>
    </location>
</feature>